<keyword evidence="4" id="KW-0804">Transcription</keyword>
<dbReference type="Pfam" id="PF00126">
    <property type="entry name" value="HTH_1"/>
    <property type="match status" value="1"/>
</dbReference>
<keyword evidence="2" id="KW-0805">Transcription regulation</keyword>
<dbReference type="PANTHER" id="PTHR30126">
    <property type="entry name" value="HTH-TYPE TRANSCRIPTIONAL REGULATOR"/>
    <property type="match status" value="1"/>
</dbReference>
<dbReference type="PANTHER" id="PTHR30126:SF40">
    <property type="entry name" value="HTH-TYPE TRANSCRIPTIONAL REGULATOR GLTR"/>
    <property type="match status" value="1"/>
</dbReference>
<protein>
    <submittedName>
        <fullName evidence="6">LysR family transcriptional regulator</fullName>
    </submittedName>
</protein>
<organism evidence="6 7">
    <name type="scientific">Advenella kashmirensis</name>
    <dbReference type="NCBI Taxonomy" id="310575"/>
    <lineage>
        <taxon>Bacteria</taxon>
        <taxon>Pseudomonadati</taxon>
        <taxon>Pseudomonadota</taxon>
        <taxon>Betaproteobacteria</taxon>
        <taxon>Burkholderiales</taxon>
        <taxon>Alcaligenaceae</taxon>
    </lineage>
</organism>
<evidence type="ECO:0000313" key="7">
    <source>
        <dbReference type="Proteomes" id="UP000264036"/>
    </source>
</evidence>
<dbReference type="GO" id="GO:0000976">
    <property type="term" value="F:transcription cis-regulatory region binding"/>
    <property type="evidence" value="ECO:0007669"/>
    <property type="project" value="TreeGrafter"/>
</dbReference>
<dbReference type="Proteomes" id="UP000264036">
    <property type="component" value="Unassembled WGS sequence"/>
</dbReference>
<reference evidence="6 7" key="1">
    <citation type="journal article" date="2018" name="Nat. Biotechnol.">
        <title>A standardized bacterial taxonomy based on genome phylogeny substantially revises the tree of life.</title>
        <authorList>
            <person name="Parks D.H."/>
            <person name="Chuvochina M."/>
            <person name="Waite D.W."/>
            <person name="Rinke C."/>
            <person name="Skarshewski A."/>
            <person name="Chaumeil P.A."/>
            <person name="Hugenholtz P."/>
        </authorList>
    </citation>
    <scope>NUCLEOTIDE SEQUENCE [LARGE SCALE GENOMIC DNA]</scope>
    <source>
        <strain evidence="6">UBA10707</strain>
    </source>
</reference>
<dbReference type="SUPFAM" id="SSF46785">
    <property type="entry name" value="Winged helix' DNA-binding domain"/>
    <property type="match status" value="1"/>
</dbReference>
<dbReference type="Gene3D" id="1.10.10.10">
    <property type="entry name" value="Winged helix-like DNA-binding domain superfamily/Winged helix DNA-binding domain"/>
    <property type="match status" value="1"/>
</dbReference>
<dbReference type="InterPro" id="IPR000847">
    <property type="entry name" value="LysR_HTH_N"/>
</dbReference>
<proteinExistence type="inferred from homology"/>
<dbReference type="Gene3D" id="3.40.190.10">
    <property type="entry name" value="Periplasmic binding protein-like II"/>
    <property type="match status" value="2"/>
</dbReference>
<accession>A0A356LBY0</accession>
<dbReference type="InterPro" id="IPR005119">
    <property type="entry name" value="LysR_subst-bd"/>
</dbReference>
<dbReference type="EMBL" id="DOEK01000004">
    <property type="protein sequence ID" value="HBP28071.1"/>
    <property type="molecule type" value="Genomic_DNA"/>
</dbReference>
<evidence type="ECO:0000313" key="6">
    <source>
        <dbReference type="EMBL" id="HBP28071.1"/>
    </source>
</evidence>
<sequence length="320" mass="35817">MTKATSLDIKALRIFEVLATHGNFSHAAKDLGISQSAVSQVVSNIEEILKTQVIDRKRRPFKLTPAGISLSRKAKQIVEEMDRLIAQTREAALFNQVEIRLGMIDSFSATVGPYVLKSMVTNTSRILAWSGLSHTHSNGLLNRQLDLIVSSDPVEDMDDLVRTKLYQEPFLIVVSKEKEALIAKRDLNACAQAMPFIRFASRSHYGGQIERYLRRCNVSIPHYLEIDSADVVMAMVASGLGWTITSPLCVAQGLSFWDKVAVLPLPGPALQRTVYLISRRGENEDAAEKIYRSSRQALEQHVLPKLQTKIPWLKSTQNLY</sequence>
<feature type="domain" description="HTH lysR-type" evidence="5">
    <location>
        <begin position="7"/>
        <end position="64"/>
    </location>
</feature>
<comment type="caution">
    <text evidence="6">The sequence shown here is derived from an EMBL/GenBank/DDBJ whole genome shotgun (WGS) entry which is preliminary data.</text>
</comment>
<dbReference type="SUPFAM" id="SSF53850">
    <property type="entry name" value="Periplasmic binding protein-like II"/>
    <property type="match status" value="1"/>
</dbReference>
<dbReference type="FunFam" id="1.10.10.10:FF:000001">
    <property type="entry name" value="LysR family transcriptional regulator"/>
    <property type="match status" value="1"/>
</dbReference>
<name>A0A356LBY0_9BURK</name>
<evidence type="ECO:0000256" key="3">
    <source>
        <dbReference type="ARBA" id="ARBA00023125"/>
    </source>
</evidence>
<dbReference type="AlphaFoldDB" id="A0A356LBY0"/>
<dbReference type="InterPro" id="IPR036390">
    <property type="entry name" value="WH_DNA-bd_sf"/>
</dbReference>
<keyword evidence="3" id="KW-0238">DNA-binding</keyword>
<comment type="similarity">
    <text evidence="1">Belongs to the LysR transcriptional regulatory family.</text>
</comment>
<dbReference type="InterPro" id="IPR036388">
    <property type="entry name" value="WH-like_DNA-bd_sf"/>
</dbReference>
<gene>
    <name evidence="6" type="ORF">DD666_01480</name>
</gene>
<dbReference type="GO" id="GO:0003700">
    <property type="term" value="F:DNA-binding transcription factor activity"/>
    <property type="evidence" value="ECO:0007669"/>
    <property type="project" value="InterPro"/>
</dbReference>
<dbReference type="Pfam" id="PF03466">
    <property type="entry name" value="LysR_substrate"/>
    <property type="match status" value="1"/>
</dbReference>
<dbReference type="PROSITE" id="PS50931">
    <property type="entry name" value="HTH_LYSR"/>
    <property type="match status" value="1"/>
</dbReference>
<evidence type="ECO:0000256" key="1">
    <source>
        <dbReference type="ARBA" id="ARBA00009437"/>
    </source>
</evidence>
<evidence type="ECO:0000259" key="5">
    <source>
        <dbReference type="PROSITE" id="PS50931"/>
    </source>
</evidence>
<dbReference type="CDD" id="cd05466">
    <property type="entry name" value="PBP2_LTTR_substrate"/>
    <property type="match status" value="1"/>
</dbReference>
<evidence type="ECO:0000256" key="2">
    <source>
        <dbReference type="ARBA" id="ARBA00023015"/>
    </source>
</evidence>
<evidence type="ECO:0000256" key="4">
    <source>
        <dbReference type="ARBA" id="ARBA00023163"/>
    </source>
</evidence>